<dbReference type="AlphaFoldDB" id="A0A0P0M169"/>
<evidence type="ECO:0000259" key="2">
    <source>
        <dbReference type="Pfam" id="PF13505"/>
    </source>
</evidence>
<name>A0A0P0M169_PHOVU</name>
<keyword evidence="1" id="KW-0732">Signal</keyword>
<evidence type="ECO:0000313" key="4">
    <source>
        <dbReference type="Proteomes" id="UP000061587"/>
    </source>
</evidence>
<evidence type="ECO:0000313" key="3">
    <source>
        <dbReference type="EMBL" id="ALK83565.1"/>
    </source>
</evidence>
<organism evidence="3 4">
    <name type="scientific">Phocaeicola vulgatus</name>
    <name type="common">Bacteroides vulgatus</name>
    <dbReference type="NCBI Taxonomy" id="821"/>
    <lineage>
        <taxon>Bacteria</taxon>
        <taxon>Pseudomonadati</taxon>
        <taxon>Bacteroidota</taxon>
        <taxon>Bacteroidia</taxon>
        <taxon>Bacteroidales</taxon>
        <taxon>Bacteroidaceae</taxon>
        <taxon>Phocaeicola</taxon>
    </lineage>
</organism>
<dbReference type="InterPro" id="IPR011250">
    <property type="entry name" value="OMP/PagP_B-barrel"/>
</dbReference>
<dbReference type="InterPro" id="IPR027385">
    <property type="entry name" value="Beta-barrel_OMP"/>
</dbReference>
<protein>
    <recommendedName>
        <fullName evidence="2">Outer membrane protein beta-barrel domain-containing protein</fullName>
    </recommendedName>
</protein>
<dbReference type="Proteomes" id="UP000061587">
    <property type="component" value="Chromosome"/>
</dbReference>
<sequence length="253" mass="28088">MDRALCLYLLSNFATSNKKISMKTKMIVVVVLAAMCVLPLSAQVKVGVEGGMNLSHYLVSGSDGYKAEQVGGMKPGFQLGVTVDYEIGKHWMLMSGLSWLQNRSTMKMMDHMVTYFPKTEIKMNNLILPLKMGYNIRVSDKLSLIPSVGVYASYGFGAGNCSLDVIHQEGDNITTEPAKWKPLDGFSYKAGEPNNSGNLQAFRRWDYGGIVGMKAVIADHYTISFDYRVGIKKIQAQNGLRNSTFQFSVGYRF</sequence>
<dbReference type="EMBL" id="CP013020">
    <property type="protein sequence ID" value="ALK83565.1"/>
    <property type="molecule type" value="Genomic_DNA"/>
</dbReference>
<accession>A0A0P0M169</accession>
<evidence type="ECO:0000256" key="1">
    <source>
        <dbReference type="ARBA" id="ARBA00022729"/>
    </source>
</evidence>
<dbReference type="Pfam" id="PF13505">
    <property type="entry name" value="OMP_b-brl"/>
    <property type="match status" value="1"/>
</dbReference>
<dbReference type="SUPFAM" id="SSF56925">
    <property type="entry name" value="OMPA-like"/>
    <property type="match status" value="1"/>
</dbReference>
<gene>
    <name evidence="3" type="ORF">BvMPK_0948</name>
</gene>
<reference evidence="3 4" key="2">
    <citation type="journal article" date="2016" name="Genome Biol. Evol.">
        <title>Extensive mobilome-driven genome diversification in mouse gut-associated Bacteroides vulgatus mpk.</title>
        <authorList>
            <person name="Lange A."/>
            <person name="Beier S."/>
            <person name="Steimle A."/>
            <person name="Autenrieth I.B."/>
            <person name="Huson D.H."/>
            <person name="Frick J.S."/>
        </authorList>
    </citation>
    <scope>NUCLEOTIDE SEQUENCE [LARGE SCALE GENOMIC DNA]</scope>
    <source>
        <strain evidence="4">mpk</strain>
    </source>
</reference>
<dbReference type="PATRIC" id="fig|821.40.peg.1120"/>
<reference evidence="4" key="1">
    <citation type="submission" date="2015-10" db="EMBL/GenBank/DDBJ databases">
        <title>Extensive mobilome-driven genome diversification in gut-associated Bacteroides vulgatus mpk.</title>
        <authorList>
            <person name="Beier S."/>
            <person name="Lange A."/>
            <person name="Huson D.H."/>
            <person name="Frick J.-S."/>
            <person name="Autenrieth I.B."/>
        </authorList>
    </citation>
    <scope>NUCLEOTIDE SEQUENCE [LARGE SCALE GENOMIC DNA]</scope>
    <source>
        <strain evidence="4">mpk</strain>
    </source>
</reference>
<feature type="domain" description="Outer membrane protein beta-barrel" evidence="2">
    <location>
        <begin position="28"/>
        <end position="253"/>
    </location>
</feature>
<proteinExistence type="predicted"/>